<feature type="transmembrane region" description="Helical" evidence="9">
    <location>
        <begin position="68"/>
        <end position="86"/>
    </location>
</feature>
<comment type="similarity">
    <text evidence="2 9">Belongs to the energy-coupling factor EcfT family.</text>
</comment>
<dbReference type="PANTHER" id="PTHR33514:SF13">
    <property type="entry name" value="PROTEIN ABCI12, CHLOROPLASTIC"/>
    <property type="match status" value="1"/>
</dbReference>
<dbReference type="AlphaFoldDB" id="A0A6N8CW41"/>
<dbReference type="InterPro" id="IPR003339">
    <property type="entry name" value="ABC/ECF_trnsptr_transmembrane"/>
</dbReference>
<keyword evidence="6 9" id="KW-0812">Transmembrane</keyword>
<sequence>MNNLIIGQYFPGDSYLHRLDPRSKLISVFILVCIIFIANSWTTYGMLFLFTCISVAASKLPLRFIYRGLKPVFFILLFTFIVNVLSMDGGKPLIDYGVIHITSGGLVFSIFITLRITIIVMITTLLTLTTPPISFADGIEVLFSPLKKIKVPVHEFALMMSISLRFIPTLMEETDKIMKAQAARGSDLSTGPLRQRMKAIVPLLVPLFVSSFKRADDLAMAMESRGYRGDVGRTRFRELKWSSSDSIVLVLVIFLVTALILMRIRGI</sequence>
<dbReference type="GO" id="GO:0005886">
    <property type="term" value="C:plasma membrane"/>
    <property type="evidence" value="ECO:0007669"/>
    <property type="project" value="UniProtKB-SubCell"/>
</dbReference>
<dbReference type="GO" id="GO:0022857">
    <property type="term" value="F:transmembrane transporter activity"/>
    <property type="evidence" value="ECO:0007669"/>
    <property type="project" value="UniProtKB-UniRule"/>
</dbReference>
<keyword evidence="7 9" id="KW-1133">Transmembrane helix</keyword>
<dbReference type="Pfam" id="PF02361">
    <property type="entry name" value="CbiQ"/>
    <property type="match status" value="1"/>
</dbReference>
<evidence type="ECO:0000256" key="4">
    <source>
        <dbReference type="ARBA" id="ARBA00022448"/>
    </source>
</evidence>
<reference evidence="10 11" key="1">
    <citation type="submission" date="2019-11" db="EMBL/GenBank/DDBJ databases">
        <title>Terrilactibacillus tamarindus sp. nov. BCM23-1 isolated from bark of Tamarindus indica.</title>
        <authorList>
            <person name="Kingkaew E."/>
            <person name="Tanasupawat S."/>
        </authorList>
    </citation>
    <scope>NUCLEOTIDE SEQUENCE [LARGE SCALE GENOMIC DNA]</scope>
    <source>
        <strain evidence="10 11">BCM23-1</strain>
    </source>
</reference>
<keyword evidence="4 9" id="KW-0813">Transport</keyword>
<feature type="transmembrane region" description="Helical" evidence="9">
    <location>
        <begin position="246"/>
        <end position="264"/>
    </location>
</feature>
<gene>
    <name evidence="9" type="primary">ecfT</name>
    <name evidence="10" type="ORF">GMB86_12040</name>
</gene>
<evidence type="ECO:0000256" key="1">
    <source>
        <dbReference type="ARBA" id="ARBA00004651"/>
    </source>
</evidence>
<evidence type="ECO:0000256" key="9">
    <source>
        <dbReference type="HAMAP-Rule" id="MF_01461"/>
    </source>
</evidence>
<comment type="subunit">
    <text evidence="9">Forms a stable energy-coupling factor (ECF) transporter complex composed of 2 membrane-embedded substrate-binding proteins (S component), 2 ATP-binding proteins (A component) and 2 transmembrane proteins (T component).</text>
</comment>
<comment type="caution">
    <text evidence="10">The sequence shown here is derived from an EMBL/GenBank/DDBJ whole genome shotgun (WGS) entry which is preliminary data.</text>
</comment>
<evidence type="ECO:0000313" key="10">
    <source>
        <dbReference type="EMBL" id="MTT32736.1"/>
    </source>
</evidence>
<protein>
    <recommendedName>
        <fullName evidence="3 9">Energy-coupling factor transporter transmembrane protein EcfT</fullName>
        <shortName evidence="9">ECF transporter T component EcfT</shortName>
    </recommendedName>
</protein>
<dbReference type="PANTHER" id="PTHR33514">
    <property type="entry name" value="PROTEIN ABCI12, CHLOROPLASTIC"/>
    <property type="match status" value="1"/>
</dbReference>
<dbReference type="OrthoDB" id="8075495at2"/>
<dbReference type="CDD" id="cd16914">
    <property type="entry name" value="EcfT"/>
    <property type="match status" value="1"/>
</dbReference>
<feature type="transmembrane region" description="Helical" evidence="9">
    <location>
        <begin position="106"/>
        <end position="128"/>
    </location>
</feature>
<comment type="function">
    <text evidence="9">Transmembrane (T) component of an energy-coupling factor (ECF) ABC-transporter complex. Unlike classic ABC transporters this ECF transporter provides the energy necessary to transport a number of different substrates.</text>
</comment>
<name>A0A6N8CW41_9BACI</name>
<keyword evidence="8 9" id="KW-0472">Membrane</keyword>
<accession>A0A6N8CW41</accession>
<dbReference type="Proteomes" id="UP000440978">
    <property type="component" value="Unassembled WGS sequence"/>
</dbReference>
<evidence type="ECO:0000256" key="2">
    <source>
        <dbReference type="ARBA" id="ARBA00005660"/>
    </source>
</evidence>
<comment type="subcellular location">
    <subcellularLocation>
        <location evidence="1 9">Cell membrane</location>
        <topology evidence="1 9">Multi-pass membrane protein</topology>
    </subcellularLocation>
</comment>
<keyword evidence="5 9" id="KW-1003">Cell membrane</keyword>
<proteinExistence type="inferred from homology"/>
<evidence type="ECO:0000256" key="5">
    <source>
        <dbReference type="ARBA" id="ARBA00022475"/>
    </source>
</evidence>
<evidence type="ECO:0000313" key="11">
    <source>
        <dbReference type="Proteomes" id="UP000440978"/>
    </source>
</evidence>
<organism evidence="10 11">
    <name type="scientific">Terrilactibacillus tamarindi</name>
    <dbReference type="NCBI Taxonomy" id="2599694"/>
    <lineage>
        <taxon>Bacteria</taxon>
        <taxon>Bacillati</taxon>
        <taxon>Bacillota</taxon>
        <taxon>Bacilli</taxon>
        <taxon>Bacillales</taxon>
        <taxon>Bacillaceae</taxon>
        <taxon>Terrilactibacillus</taxon>
    </lineage>
</organism>
<keyword evidence="11" id="KW-1185">Reference proteome</keyword>
<evidence type="ECO:0000256" key="3">
    <source>
        <dbReference type="ARBA" id="ARBA00014042"/>
    </source>
</evidence>
<dbReference type="EMBL" id="WNHB01000020">
    <property type="protein sequence ID" value="MTT32736.1"/>
    <property type="molecule type" value="Genomic_DNA"/>
</dbReference>
<evidence type="ECO:0000256" key="8">
    <source>
        <dbReference type="ARBA" id="ARBA00023136"/>
    </source>
</evidence>
<dbReference type="InterPro" id="IPR024919">
    <property type="entry name" value="EcfT"/>
</dbReference>
<evidence type="ECO:0000256" key="7">
    <source>
        <dbReference type="ARBA" id="ARBA00022989"/>
    </source>
</evidence>
<evidence type="ECO:0000256" key="6">
    <source>
        <dbReference type="ARBA" id="ARBA00022692"/>
    </source>
</evidence>
<dbReference type="RefSeq" id="WP_155220294.1">
    <property type="nucleotide sequence ID" value="NZ_WNHB01000020.1"/>
</dbReference>
<dbReference type="HAMAP" id="MF_01461">
    <property type="entry name" value="EcfT"/>
    <property type="match status" value="1"/>
</dbReference>
<feature type="transmembrane region" description="Helical" evidence="9">
    <location>
        <begin position="25"/>
        <end position="56"/>
    </location>
</feature>